<organism evidence="6 7">
    <name type="scientific">Oligosphaera ethanolica</name>
    <dbReference type="NCBI Taxonomy" id="760260"/>
    <lineage>
        <taxon>Bacteria</taxon>
        <taxon>Pseudomonadati</taxon>
        <taxon>Lentisphaerota</taxon>
        <taxon>Oligosphaeria</taxon>
        <taxon>Oligosphaerales</taxon>
        <taxon>Oligosphaeraceae</taxon>
        <taxon>Oligosphaera</taxon>
    </lineage>
</organism>
<evidence type="ECO:0000256" key="3">
    <source>
        <dbReference type="ARBA" id="ARBA00022801"/>
    </source>
</evidence>
<gene>
    <name evidence="6" type="ORF">J3R75_003882</name>
</gene>
<reference evidence="6" key="1">
    <citation type="submission" date="2023-07" db="EMBL/GenBank/DDBJ databases">
        <title>Genomic Encyclopedia of Type Strains, Phase IV (KMG-IV): sequencing the most valuable type-strain genomes for metagenomic binning, comparative biology and taxonomic classification.</title>
        <authorList>
            <person name="Goeker M."/>
        </authorList>
    </citation>
    <scope>NUCLEOTIDE SEQUENCE</scope>
    <source>
        <strain evidence="6">DSM 24202</strain>
    </source>
</reference>
<keyword evidence="3 6" id="KW-0378">Hydrolase</keyword>
<evidence type="ECO:0000313" key="6">
    <source>
        <dbReference type="EMBL" id="MDQ0291775.1"/>
    </source>
</evidence>
<evidence type="ECO:0000256" key="4">
    <source>
        <dbReference type="ARBA" id="ARBA00023295"/>
    </source>
</evidence>
<dbReference type="PANTHER" id="PTHR43101:SF1">
    <property type="entry name" value="BETA-FRUCTOSIDASE"/>
    <property type="match status" value="1"/>
</dbReference>
<dbReference type="GO" id="GO:0004564">
    <property type="term" value="F:beta-fructofuranosidase activity"/>
    <property type="evidence" value="ECO:0007669"/>
    <property type="project" value="UniProtKB-EC"/>
</dbReference>
<accession>A0AAE4AQQ4</accession>
<feature type="domain" description="Glycosyl hydrolase family 32 N-terminal" evidence="5">
    <location>
        <begin position="30"/>
        <end position="325"/>
    </location>
</feature>
<comment type="similarity">
    <text evidence="1">Belongs to the glycosyl hydrolase 32 family.</text>
</comment>
<dbReference type="GO" id="GO:0005975">
    <property type="term" value="P:carbohydrate metabolic process"/>
    <property type="evidence" value="ECO:0007669"/>
    <property type="project" value="InterPro"/>
</dbReference>
<evidence type="ECO:0000256" key="1">
    <source>
        <dbReference type="ARBA" id="ARBA00009902"/>
    </source>
</evidence>
<name>A0AAE4AQQ4_9BACT</name>
<dbReference type="EMBL" id="JAUSVL010000001">
    <property type="protein sequence ID" value="MDQ0291775.1"/>
    <property type="molecule type" value="Genomic_DNA"/>
</dbReference>
<dbReference type="Gene3D" id="2.115.10.20">
    <property type="entry name" value="Glycosyl hydrolase domain, family 43"/>
    <property type="match status" value="1"/>
</dbReference>
<dbReference type="InterPro" id="IPR001362">
    <property type="entry name" value="Glyco_hydro_32"/>
</dbReference>
<dbReference type="Proteomes" id="UP001238163">
    <property type="component" value="Unassembled WGS sequence"/>
</dbReference>
<dbReference type="EC" id="3.2.1.26" evidence="2"/>
<dbReference type="PANTHER" id="PTHR43101">
    <property type="entry name" value="BETA-FRUCTOSIDASE"/>
    <property type="match status" value="1"/>
</dbReference>
<dbReference type="InterPro" id="IPR013148">
    <property type="entry name" value="Glyco_hydro_32_N"/>
</dbReference>
<keyword evidence="7" id="KW-1185">Reference proteome</keyword>
<sequence length="475" mass="52481">MSEEALRQAQASVHAGEARALASVERPRWHFTAPAYWMNDPNGVMYYGGYYHLFYQHNPFADSWGHMHWGHARSRDLLHWEHLPIAFGPSAEQGEEHCYSGCAVFPATGRPMLLYTMVPPKGSPRGHEQWVALAEDDELSHWRKDPTNPILCRGRDGTPEFEASWRDPFVFSAAGRQFMVLGAAMPGEKGRRGVALWESTDAQLKHWRYRGWLFAPEDTTIRFFECPNFFPVGDQWLLLASPYGPVQYWLGDFSPDQGRFTPRSSGLLDGSPDFYATNVLMNDPKGRLSLLAWGRGFPAGMGWNGCLAMPREVALDDAGRLKVRPLSEMTALRGPEWSLANAGDVSGIELPTGECEIELRGAMPASGLAMTLTSAAEPQKSVFLRIADGCWSCLDKSAALPDSTTGDFALRLFLDRSFLECCWGDGNAWLTKAIPYLPAPIRLSIGAGGNGNTMPTPDAQAALGALTLRAWPLSL</sequence>
<keyword evidence="4 6" id="KW-0326">Glycosidase</keyword>
<dbReference type="SMART" id="SM00640">
    <property type="entry name" value="Glyco_32"/>
    <property type="match status" value="1"/>
</dbReference>
<dbReference type="InterPro" id="IPR051214">
    <property type="entry name" value="GH32_Enzymes"/>
</dbReference>
<dbReference type="InterPro" id="IPR023296">
    <property type="entry name" value="Glyco_hydro_beta-prop_sf"/>
</dbReference>
<dbReference type="CDD" id="cd08996">
    <property type="entry name" value="GH32_FFase"/>
    <property type="match status" value="1"/>
</dbReference>
<evidence type="ECO:0000259" key="5">
    <source>
        <dbReference type="Pfam" id="PF00251"/>
    </source>
</evidence>
<dbReference type="SUPFAM" id="SSF75005">
    <property type="entry name" value="Arabinanase/levansucrase/invertase"/>
    <property type="match status" value="1"/>
</dbReference>
<evidence type="ECO:0000313" key="7">
    <source>
        <dbReference type="Proteomes" id="UP001238163"/>
    </source>
</evidence>
<dbReference type="RefSeq" id="WP_307265058.1">
    <property type="nucleotide sequence ID" value="NZ_JAUSVL010000001.1"/>
</dbReference>
<dbReference type="Pfam" id="PF00251">
    <property type="entry name" value="Glyco_hydro_32N"/>
    <property type="match status" value="1"/>
</dbReference>
<evidence type="ECO:0000256" key="2">
    <source>
        <dbReference type="ARBA" id="ARBA00012758"/>
    </source>
</evidence>
<dbReference type="AlphaFoldDB" id="A0AAE4AQQ4"/>
<comment type="caution">
    <text evidence="6">The sequence shown here is derived from an EMBL/GenBank/DDBJ whole genome shotgun (WGS) entry which is preliminary data.</text>
</comment>
<proteinExistence type="inferred from homology"/>
<protein>
    <recommendedName>
        <fullName evidence="2">beta-fructofuranosidase</fullName>
        <ecNumber evidence="2">3.2.1.26</ecNumber>
    </recommendedName>
</protein>